<proteinExistence type="predicted"/>
<dbReference type="InterPro" id="IPR050683">
    <property type="entry name" value="Bact_Polysacc_Export_ATP-bd"/>
</dbReference>
<dbReference type="RefSeq" id="WP_130362095.1">
    <property type="nucleotide sequence ID" value="NZ_SGXC01000004.1"/>
</dbReference>
<feature type="domain" description="ABC transporter" evidence="4">
    <location>
        <begin position="27"/>
        <end position="239"/>
    </location>
</feature>
<protein>
    <submittedName>
        <fullName evidence="5">Lipopolysaccharide transport system ATP-binding protein</fullName>
    </submittedName>
</protein>
<keyword evidence="3 5" id="KW-0067">ATP-binding</keyword>
<dbReference type="Proteomes" id="UP000292445">
    <property type="component" value="Unassembled WGS sequence"/>
</dbReference>
<dbReference type="SMART" id="SM00382">
    <property type="entry name" value="AAA"/>
    <property type="match status" value="1"/>
</dbReference>
<gene>
    <name evidence="5" type="ORF">EV675_5766</name>
</gene>
<name>A0A4V2F2C4_9BURK</name>
<dbReference type="SUPFAM" id="SSF52540">
    <property type="entry name" value="P-loop containing nucleoside triphosphate hydrolases"/>
    <property type="match status" value="1"/>
</dbReference>
<evidence type="ECO:0000313" key="5">
    <source>
        <dbReference type="EMBL" id="RZS77042.1"/>
    </source>
</evidence>
<dbReference type="PANTHER" id="PTHR46743">
    <property type="entry name" value="TEICHOIC ACIDS EXPORT ATP-BINDING PROTEIN TAGH"/>
    <property type="match status" value="1"/>
</dbReference>
<evidence type="ECO:0000256" key="2">
    <source>
        <dbReference type="ARBA" id="ARBA00022741"/>
    </source>
</evidence>
<dbReference type="InterPro" id="IPR027417">
    <property type="entry name" value="P-loop_NTPase"/>
</dbReference>
<dbReference type="InterPro" id="IPR003439">
    <property type="entry name" value="ABC_transporter-like_ATP-bd"/>
</dbReference>
<keyword evidence="1" id="KW-0472">Membrane</keyword>
<dbReference type="OrthoDB" id="9778870at2"/>
<reference evidence="5 6" key="1">
    <citation type="submission" date="2019-02" db="EMBL/GenBank/DDBJ databases">
        <title>Genomic Encyclopedia of Type Strains, Phase IV (KMG-IV): sequencing the most valuable type-strain genomes for metagenomic binning, comparative biology and taxonomic classification.</title>
        <authorList>
            <person name="Goeker M."/>
        </authorList>
    </citation>
    <scope>NUCLEOTIDE SEQUENCE [LARGE SCALE GENOMIC DNA]</scope>
    <source>
        <strain evidence="5 6">K24</strain>
    </source>
</reference>
<dbReference type="GO" id="GO:0005524">
    <property type="term" value="F:ATP binding"/>
    <property type="evidence" value="ECO:0007669"/>
    <property type="project" value="UniProtKB-KW"/>
</dbReference>
<organism evidence="5 6">
    <name type="scientific">Pigmentiphaga kullae</name>
    <dbReference type="NCBI Taxonomy" id="151784"/>
    <lineage>
        <taxon>Bacteria</taxon>
        <taxon>Pseudomonadati</taxon>
        <taxon>Pseudomonadota</taxon>
        <taxon>Betaproteobacteria</taxon>
        <taxon>Burkholderiales</taxon>
        <taxon>Alcaligenaceae</taxon>
        <taxon>Pigmentiphaga</taxon>
    </lineage>
</organism>
<dbReference type="EMBL" id="SGXC01000004">
    <property type="protein sequence ID" value="RZS77042.1"/>
    <property type="molecule type" value="Genomic_DNA"/>
</dbReference>
<dbReference type="CDD" id="cd03220">
    <property type="entry name" value="ABC_KpsT_Wzt"/>
    <property type="match status" value="1"/>
</dbReference>
<dbReference type="AlphaFoldDB" id="A0A4V2F2C4"/>
<evidence type="ECO:0000256" key="3">
    <source>
        <dbReference type="ARBA" id="ARBA00022840"/>
    </source>
</evidence>
<keyword evidence="1" id="KW-1003">Cell membrane</keyword>
<dbReference type="GO" id="GO:0016887">
    <property type="term" value="F:ATP hydrolysis activity"/>
    <property type="evidence" value="ECO:0007669"/>
    <property type="project" value="InterPro"/>
</dbReference>
<evidence type="ECO:0000313" key="6">
    <source>
        <dbReference type="Proteomes" id="UP000292445"/>
    </source>
</evidence>
<evidence type="ECO:0000256" key="1">
    <source>
        <dbReference type="ARBA" id="ARBA00022475"/>
    </source>
</evidence>
<dbReference type="PANTHER" id="PTHR46743:SF3">
    <property type="entry name" value="ABC-TYPE POLYSACCHARIDE_POLYOL PHOSPHATE TRANSPORT SYSTEM, ATPASE COMPONENT"/>
    <property type="match status" value="1"/>
</dbReference>
<evidence type="ECO:0000259" key="4">
    <source>
        <dbReference type="PROSITE" id="PS50893"/>
    </source>
</evidence>
<comment type="caution">
    <text evidence="5">The sequence shown here is derived from an EMBL/GenBank/DDBJ whole genome shotgun (WGS) entry which is preliminary data.</text>
</comment>
<dbReference type="Pfam" id="PF00005">
    <property type="entry name" value="ABC_tran"/>
    <property type="match status" value="1"/>
</dbReference>
<dbReference type="Gene3D" id="3.40.50.300">
    <property type="entry name" value="P-loop containing nucleotide triphosphate hydrolases"/>
    <property type="match status" value="1"/>
</dbReference>
<accession>A0A4V2F2C4</accession>
<dbReference type="InterPro" id="IPR015860">
    <property type="entry name" value="ABC_transpr_TagH-like"/>
</dbReference>
<keyword evidence="6" id="KW-1185">Reference proteome</keyword>
<dbReference type="InterPro" id="IPR003593">
    <property type="entry name" value="AAA+_ATPase"/>
</dbReference>
<sequence>MHINLKNVSIRFPIYDAKQRSFKQTVLNVATGGRIIASGHGLAQVEALKDIDLDIREGDRIALLGHNGSGKTTLLRVLAGVYAPVSGSISVQGRVTSLLDSMLGMDGEATGYENIKLRSLFLGIRPSAVSRLVDDIAEFSELGDFLNIPVRTYSSGMVLRLAFAISTSVQPEILLMDEWMSVGDERFRQKAAERLDGFVKGAGILVIATHDMDLAHRVCDKVIHLEHGRIVNVTMPAAA</sequence>
<dbReference type="GO" id="GO:0140359">
    <property type="term" value="F:ABC-type transporter activity"/>
    <property type="evidence" value="ECO:0007669"/>
    <property type="project" value="InterPro"/>
</dbReference>
<dbReference type="PROSITE" id="PS50893">
    <property type="entry name" value="ABC_TRANSPORTER_2"/>
    <property type="match status" value="1"/>
</dbReference>
<keyword evidence="2" id="KW-0547">Nucleotide-binding</keyword>
<dbReference type="GO" id="GO:0016020">
    <property type="term" value="C:membrane"/>
    <property type="evidence" value="ECO:0007669"/>
    <property type="project" value="InterPro"/>
</dbReference>